<dbReference type="AlphaFoldDB" id="A0A0H1BJY2"/>
<dbReference type="Proteomes" id="UP000053573">
    <property type="component" value="Unassembled WGS sequence"/>
</dbReference>
<evidence type="ECO:0000313" key="3">
    <source>
        <dbReference type="Proteomes" id="UP000053573"/>
    </source>
</evidence>
<dbReference type="PANTHER" id="PTHR42678:SF5">
    <property type="entry name" value="GLUTAMYL-TRNA(GLN) AMIDOTRANSFERASE SUBUNIT A"/>
    <property type="match status" value="1"/>
</dbReference>
<comment type="caution">
    <text evidence="2">The sequence shown here is derived from an EMBL/GenBank/DDBJ whole genome shotgun (WGS) entry which is preliminary data.</text>
</comment>
<dbReference type="Pfam" id="PF01425">
    <property type="entry name" value="Amidase"/>
    <property type="match status" value="1"/>
</dbReference>
<sequence>MWPLKYLAFTSWTALDFTSWHLPPASNFDSREATIETVHGELFAGRTSCREVVSSFLARIEEYNPKINAVVSLNPRALEYADDMDKALREKSLTGLLFCIPILLKDNYDTVDMKTTGSSRALKGSQPTVDAPSVKALRDAGAIILGKVNLHELALEGLSVSSFGGQTLNPYDLTRTPGGSSGGTGAAIAASFAVLGTGTDTVNSLRSPASANSLFSIRPTRGLISRAGVIPVSYTQDALGPIARTLKDAATALTVMANIGYDPQDNATALVPESVVDVDYTKALVAPGSLRGIRLGLIEGFFNRTLDSETSPVNEVMDGMISKLRAAGATVITIHEHVYNSIEISKDLDVQRFEFREMMDAYLQGETLGGSRPSSLAELYSSGEYLVIPEQYSYVTTALVSSTSNATYAARQYGIQHLKLALQTTFKSHSLDAIIYPEQQNLVVRTGSPSQSGRNGILGAVTGSPVVTIPAGFSPPSKDAPDGVPIGMEILGLPWTEQKLLSIASSIGNLEQVRRVPRLVSKPVRFKKYNSVPIISPDSEGIPGAYPFGVLGNK</sequence>
<accession>A0A0H1BJY2</accession>
<proteinExistence type="predicted"/>
<dbReference type="SUPFAM" id="SSF75304">
    <property type="entry name" value="Amidase signature (AS) enzymes"/>
    <property type="match status" value="1"/>
</dbReference>
<dbReference type="Gene3D" id="3.90.1300.10">
    <property type="entry name" value="Amidase signature (AS) domain"/>
    <property type="match status" value="1"/>
</dbReference>
<keyword evidence="3" id="KW-1185">Reference proteome</keyword>
<dbReference type="InterPro" id="IPR036928">
    <property type="entry name" value="AS_sf"/>
</dbReference>
<evidence type="ECO:0000313" key="2">
    <source>
        <dbReference type="EMBL" id="KLJ11680.1"/>
    </source>
</evidence>
<dbReference type="InterPro" id="IPR023631">
    <property type="entry name" value="Amidase_dom"/>
</dbReference>
<dbReference type="EMBL" id="LDEV01001432">
    <property type="protein sequence ID" value="KLJ11680.1"/>
    <property type="molecule type" value="Genomic_DNA"/>
</dbReference>
<feature type="domain" description="Amidase" evidence="1">
    <location>
        <begin position="51"/>
        <end position="501"/>
    </location>
</feature>
<dbReference type="OrthoDB" id="566138at2759"/>
<evidence type="ECO:0000259" key="1">
    <source>
        <dbReference type="Pfam" id="PF01425"/>
    </source>
</evidence>
<name>A0A0H1BJY2_9EURO</name>
<gene>
    <name evidence="2" type="ORF">EMPG_13140</name>
</gene>
<organism evidence="2 3">
    <name type="scientific">Blastomyces silverae</name>
    <dbReference type="NCBI Taxonomy" id="2060906"/>
    <lineage>
        <taxon>Eukaryota</taxon>
        <taxon>Fungi</taxon>
        <taxon>Dikarya</taxon>
        <taxon>Ascomycota</taxon>
        <taxon>Pezizomycotina</taxon>
        <taxon>Eurotiomycetes</taxon>
        <taxon>Eurotiomycetidae</taxon>
        <taxon>Onygenales</taxon>
        <taxon>Ajellomycetaceae</taxon>
        <taxon>Blastomyces</taxon>
    </lineage>
</organism>
<protein>
    <recommendedName>
        <fullName evidence="1">Amidase domain-containing protein</fullName>
    </recommendedName>
</protein>
<dbReference type="PANTHER" id="PTHR42678">
    <property type="entry name" value="AMIDASE"/>
    <property type="match status" value="1"/>
</dbReference>
<reference evidence="3" key="1">
    <citation type="journal article" date="2015" name="PLoS Genet.">
        <title>The dynamic genome and transcriptome of the human fungal pathogen Blastomyces and close relative Emmonsia.</title>
        <authorList>
            <person name="Munoz J.F."/>
            <person name="Gauthier G.M."/>
            <person name="Desjardins C.A."/>
            <person name="Gallo J.E."/>
            <person name="Holder J."/>
            <person name="Sullivan T.D."/>
            <person name="Marty A.J."/>
            <person name="Carmen J.C."/>
            <person name="Chen Z."/>
            <person name="Ding L."/>
            <person name="Gujja S."/>
            <person name="Magrini V."/>
            <person name="Misas E."/>
            <person name="Mitreva M."/>
            <person name="Priest M."/>
            <person name="Saif S."/>
            <person name="Whiston E.A."/>
            <person name="Young S."/>
            <person name="Zeng Q."/>
            <person name="Goldman W.E."/>
            <person name="Mardis E.R."/>
            <person name="Taylor J.W."/>
            <person name="McEwen J.G."/>
            <person name="Clay O.K."/>
            <person name="Klein B.S."/>
            <person name="Cuomo C.A."/>
        </authorList>
    </citation>
    <scope>NUCLEOTIDE SEQUENCE [LARGE SCALE GENOMIC DNA]</scope>
    <source>
        <strain evidence="3">UAMH 139</strain>
    </source>
</reference>
<dbReference type="STRING" id="2060906.A0A0H1BJY2"/>